<reference evidence="2" key="1">
    <citation type="journal article" date="2019" name="Int. J. Syst. Evol. Microbiol.">
        <title>The Global Catalogue of Microorganisms (GCM) 10K type strain sequencing project: providing services to taxonomists for standard genome sequencing and annotation.</title>
        <authorList>
            <consortium name="The Broad Institute Genomics Platform"/>
            <consortium name="The Broad Institute Genome Sequencing Center for Infectious Disease"/>
            <person name="Wu L."/>
            <person name="Ma J."/>
        </authorList>
    </citation>
    <scope>NUCLEOTIDE SEQUENCE [LARGE SCALE GENOMIC DNA]</scope>
    <source>
        <strain evidence="2">CCUG 62953</strain>
    </source>
</reference>
<evidence type="ECO:0000313" key="1">
    <source>
        <dbReference type="EMBL" id="MFD1344643.1"/>
    </source>
</evidence>
<evidence type="ECO:0000313" key="2">
    <source>
        <dbReference type="Proteomes" id="UP001597135"/>
    </source>
</evidence>
<dbReference type="Proteomes" id="UP001597135">
    <property type="component" value="Unassembled WGS sequence"/>
</dbReference>
<protein>
    <submittedName>
        <fullName evidence="1">Uncharacterized protein</fullName>
    </submittedName>
</protein>
<comment type="caution">
    <text evidence="1">The sequence shown here is derived from an EMBL/GenBank/DDBJ whole genome shotgun (WGS) entry which is preliminary data.</text>
</comment>
<dbReference type="RefSeq" id="WP_386806220.1">
    <property type="nucleotide sequence ID" value="NZ_JBHTMU010000060.1"/>
</dbReference>
<gene>
    <name evidence="1" type="ORF">ACFQ4E_19590</name>
</gene>
<dbReference type="EMBL" id="JBHTMU010000060">
    <property type="protein sequence ID" value="MFD1344643.1"/>
    <property type="molecule type" value="Genomic_DNA"/>
</dbReference>
<organism evidence="1 2">
    <name type="scientific">Litorisediminicola beolgyonensis</name>
    <dbReference type="NCBI Taxonomy" id="1173614"/>
    <lineage>
        <taxon>Bacteria</taxon>
        <taxon>Pseudomonadati</taxon>
        <taxon>Pseudomonadota</taxon>
        <taxon>Alphaproteobacteria</taxon>
        <taxon>Rhodobacterales</taxon>
        <taxon>Paracoccaceae</taxon>
        <taxon>Litorisediminicola</taxon>
    </lineage>
</organism>
<proteinExistence type="predicted"/>
<name>A0ABW3ZPR2_9RHOB</name>
<keyword evidence="2" id="KW-1185">Reference proteome</keyword>
<accession>A0ABW3ZPR2</accession>
<sequence length="79" mass="8769">MTMPNMKRVKVSSEQALRNALAKGPGSRLEMMIVTCDATSRDTHISSEQVRQAARENGWQPGRSYTLNGNLLGHVIRQS</sequence>